<dbReference type="Proteomes" id="UP000827232">
    <property type="component" value="Segment"/>
</dbReference>
<accession>A0AAE9BYX3</accession>
<evidence type="ECO:0000313" key="1">
    <source>
        <dbReference type="EMBL" id="UBF22683.1"/>
    </source>
</evidence>
<proteinExistence type="predicted"/>
<organism evidence="1 2">
    <name type="scientific">Halorubrum tailed virus 25</name>
    <dbReference type="NCBI Taxonomy" id="2878006"/>
    <lineage>
        <taxon>Viruses</taxon>
        <taxon>Duplodnaviria</taxon>
        <taxon>Heunggongvirae</taxon>
        <taxon>Uroviricota</taxon>
        <taxon>Caudoviricetes</taxon>
        <taxon>Thumleimavirales</taxon>
        <taxon>Hafunaviridae</taxon>
        <taxon>Laminvirus</taxon>
        <taxon>Laminvirus thailandense</taxon>
        <taxon>Laminvirus HRTV25</taxon>
    </lineage>
</organism>
<gene>
    <name evidence="1" type="ORF">HRTV-25_gp102</name>
</gene>
<evidence type="ECO:0000313" key="2">
    <source>
        <dbReference type="Proteomes" id="UP000827232"/>
    </source>
</evidence>
<dbReference type="EMBL" id="MZ334521">
    <property type="protein sequence ID" value="UBF22683.1"/>
    <property type="molecule type" value="Genomic_DNA"/>
</dbReference>
<reference evidence="1" key="1">
    <citation type="submission" date="2021-05" db="EMBL/GenBank/DDBJ databases">
        <title>Diversity, taxonomy and evolution of archaeal viruses of the class Caudoviricetes.</title>
        <authorList>
            <person name="Liu Y."/>
            <person name="Demina T.A."/>
            <person name="Roux S."/>
            <person name="Aiewsakun P."/>
            <person name="Kazlauskas D."/>
            <person name="Simmonds P."/>
            <person name="Prangishvili D."/>
            <person name="Oksanen H.M."/>
            <person name="Krupovic M."/>
        </authorList>
    </citation>
    <scope>NUCLEOTIDE SEQUENCE</scope>
    <source>
        <strain evidence="1">HRTV-25/14</strain>
    </source>
</reference>
<keyword evidence="2" id="KW-1185">Reference proteome</keyword>
<protein>
    <submittedName>
        <fullName evidence="1">Uncharacterized protein</fullName>
    </submittedName>
</protein>
<name>A0AAE9BYX3_9CAUD</name>
<sequence length="88" mass="9796">MTTRVEAMNVVIERQEDEVDGNITRNGGYKIYAIDSDQRREELTACALNLNGFAFGVSECADIGEYNQTVIVTQETEGGYADLEVKQK</sequence>